<evidence type="ECO:0000313" key="4">
    <source>
        <dbReference type="EMBL" id="OMJ71431.1"/>
    </source>
</evidence>
<dbReference type="SUPFAM" id="SSF52047">
    <property type="entry name" value="RNI-like"/>
    <property type="match status" value="1"/>
</dbReference>
<evidence type="ECO:0000313" key="5">
    <source>
        <dbReference type="Proteomes" id="UP000187209"/>
    </source>
</evidence>
<dbReference type="InterPro" id="IPR027038">
    <property type="entry name" value="RanGap"/>
</dbReference>
<dbReference type="EMBL" id="MPUH01000991">
    <property type="protein sequence ID" value="OMJ71431.1"/>
    <property type="molecule type" value="Genomic_DNA"/>
</dbReference>
<evidence type="ECO:0000256" key="2">
    <source>
        <dbReference type="ARBA" id="ARBA00022614"/>
    </source>
</evidence>
<dbReference type="GO" id="GO:0005829">
    <property type="term" value="C:cytosol"/>
    <property type="evidence" value="ECO:0007669"/>
    <property type="project" value="TreeGrafter"/>
</dbReference>
<dbReference type="GO" id="GO:0005634">
    <property type="term" value="C:nucleus"/>
    <property type="evidence" value="ECO:0007669"/>
    <property type="project" value="TreeGrafter"/>
</dbReference>
<dbReference type="PANTHER" id="PTHR24113:SF12">
    <property type="entry name" value="RAN GTPASE-ACTIVATING PROTEIN 1"/>
    <property type="match status" value="1"/>
</dbReference>
<keyword evidence="1" id="KW-0343">GTPase activation</keyword>
<dbReference type="Pfam" id="PF13516">
    <property type="entry name" value="LRR_6"/>
    <property type="match status" value="2"/>
</dbReference>
<comment type="caution">
    <text evidence="4">The sequence shown here is derived from an EMBL/GenBank/DDBJ whole genome shotgun (WGS) entry which is preliminary data.</text>
</comment>
<reference evidence="4 5" key="1">
    <citation type="submission" date="2016-11" db="EMBL/GenBank/DDBJ databases">
        <title>The macronuclear genome of Stentor coeruleus: a giant cell with tiny introns.</title>
        <authorList>
            <person name="Slabodnick M."/>
            <person name="Ruby J.G."/>
            <person name="Reiff S.B."/>
            <person name="Swart E.C."/>
            <person name="Gosai S."/>
            <person name="Prabakaran S."/>
            <person name="Witkowska E."/>
            <person name="Larue G.E."/>
            <person name="Fisher S."/>
            <person name="Freeman R.M."/>
            <person name="Gunawardena J."/>
            <person name="Chu W."/>
            <person name="Stover N.A."/>
            <person name="Gregory B.D."/>
            <person name="Nowacki M."/>
            <person name="Derisi J."/>
            <person name="Roy S.W."/>
            <person name="Marshall W.F."/>
            <person name="Sood P."/>
        </authorList>
    </citation>
    <scope>NUCLEOTIDE SEQUENCE [LARGE SCALE GENOMIC DNA]</scope>
    <source>
        <strain evidence="4">WM001</strain>
    </source>
</reference>
<accession>A0A1R2B3R2</accession>
<dbReference type="InterPro" id="IPR001611">
    <property type="entry name" value="Leu-rich_rpt"/>
</dbReference>
<dbReference type="AlphaFoldDB" id="A0A1R2B3R2"/>
<dbReference type="SMART" id="SM00368">
    <property type="entry name" value="LRR_RI"/>
    <property type="match status" value="4"/>
</dbReference>
<protein>
    <submittedName>
        <fullName evidence="4">Uncharacterized protein</fullName>
    </submittedName>
</protein>
<dbReference type="GO" id="GO:0048471">
    <property type="term" value="C:perinuclear region of cytoplasm"/>
    <property type="evidence" value="ECO:0007669"/>
    <property type="project" value="TreeGrafter"/>
</dbReference>
<gene>
    <name evidence="4" type="ORF">SteCoe_30365</name>
</gene>
<keyword evidence="2" id="KW-0433">Leucine-rich repeat</keyword>
<dbReference type="PANTHER" id="PTHR24113">
    <property type="entry name" value="RAN GTPASE-ACTIVATING PROTEIN 1"/>
    <property type="match status" value="1"/>
</dbReference>
<proteinExistence type="predicted"/>
<evidence type="ECO:0000256" key="1">
    <source>
        <dbReference type="ARBA" id="ARBA00022468"/>
    </source>
</evidence>
<dbReference type="InterPro" id="IPR032675">
    <property type="entry name" value="LRR_dom_sf"/>
</dbReference>
<name>A0A1R2B3R2_9CILI</name>
<dbReference type="OrthoDB" id="120976at2759"/>
<dbReference type="GO" id="GO:0005096">
    <property type="term" value="F:GTPase activator activity"/>
    <property type="evidence" value="ECO:0007669"/>
    <property type="project" value="UniProtKB-KW"/>
</dbReference>
<dbReference type="GO" id="GO:0031267">
    <property type="term" value="F:small GTPase binding"/>
    <property type="evidence" value="ECO:0007669"/>
    <property type="project" value="TreeGrafter"/>
</dbReference>
<evidence type="ECO:0000256" key="3">
    <source>
        <dbReference type="ARBA" id="ARBA00022737"/>
    </source>
</evidence>
<keyword evidence="3" id="KW-0677">Repeat</keyword>
<dbReference type="GO" id="GO:0006913">
    <property type="term" value="P:nucleocytoplasmic transport"/>
    <property type="evidence" value="ECO:0007669"/>
    <property type="project" value="TreeGrafter"/>
</dbReference>
<dbReference type="PROSITE" id="PS51450">
    <property type="entry name" value="LRR"/>
    <property type="match status" value="1"/>
</dbReference>
<dbReference type="Gene3D" id="3.80.10.10">
    <property type="entry name" value="Ribonuclease Inhibitor"/>
    <property type="match status" value="1"/>
</dbReference>
<keyword evidence="5" id="KW-1185">Reference proteome</keyword>
<dbReference type="Proteomes" id="UP000187209">
    <property type="component" value="Unassembled WGS sequence"/>
</dbReference>
<sequence>MGTCTCWPGAIRDMFLTPQGGKSMQTAPSVQIPNMHPRVYVLAEKVFSSKADTIDSVDLKDRDIGEDGGRYLSAILPYLKNIVLLNLQFTSISTNAWELIFQGLGEINSLRHLDVSRNALSEKNIMSLSASIVKHMNLEALILDSTTLSSTSMIDLGKSLVSLPKLKILSLSSNTISDIGLITLSNSLTFLSDLQFLDISANTLTSISIPYLSTALPHLSQLKVLKLGDNPIKDQGLLLIIQVLEANLEELGLNNIGMSAKGLQELCSKLPSMRNLTYLYLDYNLIDQKPMKILIDILPKLNLKHLSLVGCDVSNHRKALSLAHQFTEVLI</sequence>
<organism evidence="4 5">
    <name type="scientific">Stentor coeruleus</name>
    <dbReference type="NCBI Taxonomy" id="5963"/>
    <lineage>
        <taxon>Eukaryota</taxon>
        <taxon>Sar</taxon>
        <taxon>Alveolata</taxon>
        <taxon>Ciliophora</taxon>
        <taxon>Postciliodesmatophora</taxon>
        <taxon>Heterotrichea</taxon>
        <taxon>Heterotrichida</taxon>
        <taxon>Stentoridae</taxon>
        <taxon>Stentor</taxon>
    </lineage>
</organism>